<dbReference type="InterPro" id="IPR006059">
    <property type="entry name" value="SBP"/>
</dbReference>
<dbReference type="Proteomes" id="UP000643525">
    <property type="component" value="Unassembled WGS sequence"/>
</dbReference>
<organism evidence="3 4">
    <name type="scientific">Nesterenkonia lutea</name>
    <dbReference type="NCBI Taxonomy" id="272919"/>
    <lineage>
        <taxon>Bacteria</taxon>
        <taxon>Bacillati</taxon>
        <taxon>Actinomycetota</taxon>
        <taxon>Actinomycetes</taxon>
        <taxon>Micrococcales</taxon>
        <taxon>Micrococcaceae</taxon>
        <taxon>Nesterenkonia</taxon>
    </lineage>
</organism>
<gene>
    <name evidence="3" type="ORF">H4W27_002303</name>
</gene>
<keyword evidence="4" id="KW-1185">Reference proteome</keyword>
<comment type="caution">
    <text evidence="3">The sequence shown here is derived from an EMBL/GenBank/DDBJ whole genome shotgun (WGS) entry which is preliminary data.</text>
</comment>
<dbReference type="InterPro" id="IPR050490">
    <property type="entry name" value="Bact_solute-bd_prot1"/>
</dbReference>
<feature type="region of interest" description="Disordered" evidence="2">
    <location>
        <begin position="1"/>
        <end position="35"/>
    </location>
</feature>
<evidence type="ECO:0000256" key="2">
    <source>
        <dbReference type="SAM" id="MobiDB-lite"/>
    </source>
</evidence>
<dbReference type="EMBL" id="JADBED010000001">
    <property type="protein sequence ID" value="MBE1525185.1"/>
    <property type="molecule type" value="Genomic_DNA"/>
</dbReference>
<dbReference type="Gene3D" id="3.40.190.10">
    <property type="entry name" value="Periplasmic binding protein-like II"/>
    <property type="match status" value="1"/>
</dbReference>
<feature type="compositionally biased region" description="Basic and acidic residues" evidence="2">
    <location>
        <begin position="1"/>
        <end position="16"/>
    </location>
</feature>
<evidence type="ECO:0000313" key="4">
    <source>
        <dbReference type="Proteomes" id="UP000643525"/>
    </source>
</evidence>
<sequence length="463" mass="50941">MMRTTDHHHEHDEDHSTSASAAPLAPTRAAGPARGRSRVLQGVALTSVLTLALTACGGSADGEDSEDAAAEGEDVTLSVTTFNEFGYEDLFEEYEELNENITIEHNKIDTAENARDSLRNSLGAGQGASDIEPIEVDWLAEFQQYPDRFEDLTDPELEDRWLDWKYEDAVLEDGSLIGYGTDSGPQAVCYRADLFEEAGLPSEREEVAEFLGDTWEDYFDAGREFVAESESAWYSGSDNIWQGMINQVEVPYQNEEGEVIADENPEVRDLYDQLLQASVEDELSAGLAQWSGDWSDAFQREETFATMMCPGWMLGIIEGNAAEVEGWDIANTFPGGGGNWGGSYLTVPSQGENIEQAKELAAWLTAPEQQLKAFEVVGAFPSTTEALEADELLSSTNEFFNDAPTGEILAERADAVETQPLKGTEYLTINVAIQDAINRVDVDGIDDPDASWEKFVNDMEALR</sequence>
<dbReference type="Pfam" id="PF13416">
    <property type="entry name" value="SBP_bac_8"/>
    <property type="match status" value="1"/>
</dbReference>
<name>A0ABR9JGX0_9MICC</name>
<dbReference type="RefSeq" id="WP_404821854.1">
    <property type="nucleotide sequence ID" value="NZ_BAAALJ010000013.1"/>
</dbReference>
<dbReference type="PANTHER" id="PTHR43649">
    <property type="entry name" value="ARABINOSE-BINDING PROTEIN-RELATED"/>
    <property type="match status" value="1"/>
</dbReference>
<accession>A0ABR9JGX0</accession>
<evidence type="ECO:0000313" key="3">
    <source>
        <dbReference type="EMBL" id="MBE1525185.1"/>
    </source>
</evidence>
<dbReference type="PANTHER" id="PTHR43649:SF32">
    <property type="entry name" value="SUGAR BINDING SECRETED PROTEIN"/>
    <property type="match status" value="1"/>
</dbReference>
<feature type="coiled-coil region" evidence="1">
    <location>
        <begin position="87"/>
        <end position="114"/>
    </location>
</feature>
<feature type="compositionally biased region" description="Low complexity" evidence="2">
    <location>
        <begin position="17"/>
        <end position="34"/>
    </location>
</feature>
<dbReference type="SUPFAM" id="SSF53850">
    <property type="entry name" value="Periplasmic binding protein-like II"/>
    <property type="match status" value="1"/>
</dbReference>
<proteinExistence type="predicted"/>
<keyword evidence="1" id="KW-0175">Coiled coil</keyword>
<evidence type="ECO:0000256" key="1">
    <source>
        <dbReference type="SAM" id="Coils"/>
    </source>
</evidence>
<protein>
    <submittedName>
        <fullName evidence="3">Cellobiose transport system substrate-binding protein</fullName>
    </submittedName>
</protein>
<reference evidence="3 4" key="1">
    <citation type="submission" date="2020-10" db="EMBL/GenBank/DDBJ databases">
        <title>Sequencing the genomes of 1000 actinobacteria strains.</title>
        <authorList>
            <person name="Klenk H.-P."/>
        </authorList>
    </citation>
    <scope>NUCLEOTIDE SEQUENCE [LARGE SCALE GENOMIC DNA]</scope>
    <source>
        <strain evidence="3 4">DSM 15666</strain>
    </source>
</reference>